<evidence type="ECO:0000256" key="1">
    <source>
        <dbReference type="SAM" id="MobiDB-lite"/>
    </source>
</evidence>
<comment type="caution">
    <text evidence="2">The sequence shown here is derived from an EMBL/GenBank/DDBJ whole genome shotgun (WGS) entry which is preliminary data.</text>
</comment>
<reference evidence="2 3" key="1">
    <citation type="journal article" date="2019" name="Genome Biol. Evol.">
        <title>Insights into the evolution of the New World diploid cottons (Gossypium, subgenus Houzingenia) based on genome sequencing.</title>
        <authorList>
            <person name="Grover C.E."/>
            <person name="Arick M.A. 2nd"/>
            <person name="Thrash A."/>
            <person name="Conover J.L."/>
            <person name="Sanders W.S."/>
            <person name="Peterson D.G."/>
            <person name="Frelichowski J.E."/>
            <person name="Scheffler J.A."/>
            <person name="Scheffler B.E."/>
            <person name="Wendel J.F."/>
        </authorList>
    </citation>
    <scope>NUCLEOTIDE SEQUENCE [LARGE SCALE GENOMIC DNA]</scope>
    <source>
        <strain evidence="2">8</strain>
        <tissue evidence="2">Leaf</tissue>
    </source>
</reference>
<feature type="compositionally biased region" description="Polar residues" evidence="1">
    <location>
        <begin position="293"/>
        <end position="306"/>
    </location>
</feature>
<name>A0A7J8Q5K0_GOSRA</name>
<evidence type="ECO:0008006" key="4">
    <source>
        <dbReference type="Google" id="ProtNLM"/>
    </source>
</evidence>
<dbReference type="EMBL" id="JABEZZ010000009">
    <property type="protein sequence ID" value="MBA0596787.1"/>
    <property type="molecule type" value="Genomic_DNA"/>
</dbReference>
<accession>A0A7J8Q5K0</accession>
<evidence type="ECO:0000313" key="3">
    <source>
        <dbReference type="Proteomes" id="UP000593578"/>
    </source>
</evidence>
<proteinExistence type="predicted"/>
<organism evidence="2 3">
    <name type="scientific">Gossypium raimondii</name>
    <name type="common">Peruvian cotton</name>
    <name type="synonym">Gossypium klotzschianum subsp. raimondii</name>
    <dbReference type="NCBI Taxonomy" id="29730"/>
    <lineage>
        <taxon>Eukaryota</taxon>
        <taxon>Viridiplantae</taxon>
        <taxon>Streptophyta</taxon>
        <taxon>Embryophyta</taxon>
        <taxon>Tracheophyta</taxon>
        <taxon>Spermatophyta</taxon>
        <taxon>Magnoliopsida</taxon>
        <taxon>eudicotyledons</taxon>
        <taxon>Gunneridae</taxon>
        <taxon>Pentapetalae</taxon>
        <taxon>rosids</taxon>
        <taxon>malvids</taxon>
        <taxon>Malvales</taxon>
        <taxon>Malvaceae</taxon>
        <taxon>Malvoideae</taxon>
        <taxon>Gossypium</taxon>
    </lineage>
</organism>
<protein>
    <recommendedName>
        <fullName evidence="4">DUF4283 domain-containing protein</fullName>
    </recommendedName>
</protein>
<evidence type="ECO:0000313" key="2">
    <source>
        <dbReference type="EMBL" id="MBA0596787.1"/>
    </source>
</evidence>
<sequence>MADVEGDFKGLSLEDAEEEEAVRLKEPVSGTGELLDNCLVGSFLTSSVVNFVYESHFGECLASYTISDLSDRRFLYRLFHKVDANRIEAGGPWNFNSHLLILFTSEVVARQIGNFIGQFIEYDCKVITLDYTGALRVRDDQELSFGRDNSLKAPFRRAVAPSNRWLREKGAGAPGMEGRNFRGNTPIMGNIGVRLVRSSNRQLRANLRRVNGENLNPNVLLVGYGQSQGLIRRNNMDLVITEDKPSNGLSSGGFGDVMGEDNPMVNGEGLKQPRLHLANSERNDNRNGDEYQNEISADLTQRANRE</sequence>
<feature type="compositionally biased region" description="Basic and acidic residues" evidence="1">
    <location>
        <begin position="279"/>
        <end position="289"/>
    </location>
</feature>
<dbReference type="AlphaFoldDB" id="A0A7J8Q5K0"/>
<dbReference type="Proteomes" id="UP000593578">
    <property type="component" value="Unassembled WGS sequence"/>
</dbReference>
<feature type="region of interest" description="Disordered" evidence="1">
    <location>
        <begin position="247"/>
        <end position="306"/>
    </location>
</feature>
<gene>
    <name evidence="2" type="ORF">Gorai_013596</name>
</gene>